<dbReference type="InterPro" id="IPR006076">
    <property type="entry name" value="FAD-dep_OxRdtase"/>
</dbReference>
<dbReference type="PANTHER" id="PTHR11985:SF15">
    <property type="entry name" value="GLYCEROL-3-PHOSPHATE DEHYDROGENASE, MITOCHONDRIAL"/>
    <property type="match status" value="1"/>
</dbReference>
<protein>
    <submittedName>
        <fullName evidence="7">Aerobic glycerol-3-phosphate dehydrogenase</fullName>
        <ecNumber evidence="7">1.1.5.3</ecNumber>
    </submittedName>
</protein>
<evidence type="ECO:0000313" key="7">
    <source>
        <dbReference type="EMBL" id="VAW62501.1"/>
    </source>
</evidence>
<comment type="cofactor">
    <cofactor evidence="1">
        <name>FAD</name>
        <dbReference type="ChEBI" id="CHEBI:57692"/>
    </cofactor>
</comment>
<name>A0A3B0X438_9ZZZZ</name>
<accession>A0A3B0X438</accession>
<keyword evidence="5 7" id="KW-0560">Oxidoreductase</keyword>
<sequence length="397" mass="44488">MPHEPSYDIVVIGAGIQGAGVAQAAAVCKYKTLILEKSPSAGLGTSSKSSKLIHGGLRYLETGQFKLVMQSLLERKRLLRNAPHLVKFIPFFIPVYANSSRPAWLIWLGLCLYSVFSLKKFHIVKKSEWRDLDGLNLKNLKTVFKYYDAQTDDTALTQAVMKSAQEHGAEVMYDAHFLTSQVINGHHQLTFKQNNQTSTVKCNCIINCSGPWAELVQAGITPSLKLPDIELVAGAHIIIRRRLNQGAYYIQANDKRAIFILPWKEHKCGEDTAMIGTTETPYSEDPDKVTPTPREISYLLENYNRHFNNNTSNEDVIESFSGLRVLPASKRGENELSFKKPRDSLIVYSNTAPALITLIGGKLTTYRSSSEKVINLLRKILPLNNLSPSRTRNIKLK</sequence>
<reference evidence="7" key="1">
    <citation type="submission" date="2018-06" db="EMBL/GenBank/DDBJ databases">
        <authorList>
            <person name="Zhirakovskaya E."/>
        </authorList>
    </citation>
    <scope>NUCLEOTIDE SEQUENCE</scope>
</reference>
<dbReference type="PANTHER" id="PTHR11985">
    <property type="entry name" value="GLYCEROL-3-PHOSPHATE DEHYDROGENASE"/>
    <property type="match status" value="1"/>
</dbReference>
<dbReference type="Gene3D" id="3.30.9.10">
    <property type="entry name" value="D-Amino Acid Oxidase, subunit A, domain 2"/>
    <property type="match status" value="1"/>
</dbReference>
<dbReference type="SUPFAM" id="SSF51905">
    <property type="entry name" value="FAD/NAD(P)-binding domain"/>
    <property type="match status" value="1"/>
</dbReference>
<evidence type="ECO:0000256" key="5">
    <source>
        <dbReference type="ARBA" id="ARBA00023002"/>
    </source>
</evidence>
<dbReference type="EMBL" id="UOFI01000023">
    <property type="protein sequence ID" value="VAW62501.1"/>
    <property type="molecule type" value="Genomic_DNA"/>
</dbReference>
<evidence type="ECO:0000259" key="6">
    <source>
        <dbReference type="Pfam" id="PF01266"/>
    </source>
</evidence>
<dbReference type="AlphaFoldDB" id="A0A3B0X438"/>
<dbReference type="Pfam" id="PF01266">
    <property type="entry name" value="DAO"/>
    <property type="match status" value="1"/>
</dbReference>
<keyword evidence="3" id="KW-0285">Flavoprotein</keyword>
<gene>
    <name evidence="7" type="ORF">MNBD_GAMMA09-3749</name>
</gene>
<evidence type="ECO:0000256" key="4">
    <source>
        <dbReference type="ARBA" id="ARBA00022827"/>
    </source>
</evidence>
<evidence type="ECO:0000256" key="2">
    <source>
        <dbReference type="ARBA" id="ARBA00007330"/>
    </source>
</evidence>
<dbReference type="GO" id="GO:0004368">
    <property type="term" value="F:glycerol-3-phosphate dehydrogenase (quinone) activity"/>
    <property type="evidence" value="ECO:0007669"/>
    <property type="project" value="UniProtKB-EC"/>
</dbReference>
<keyword evidence="4" id="KW-0274">FAD</keyword>
<dbReference type="InterPro" id="IPR036188">
    <property type="entry name" value="FAD/NAD-bd_sf"/>
</dbReference>
<evidence type="ECO:0000256" key="1">
    <source>
        <dbReference type="ARBA" id="ARBA00001974"/>
    </source>
</evidence>
<dbReference type="Gene3D" id="3.50.50.60">
    <property type="entry name" value="FAD/NAD(P)-binding domain"/>
    <property type="match status" value="1"/>
</dbReference>
<feature type="domain" description="FAD dependent oxidoreductase" evidence="6">
    <location>
        <begin position="8"/>
        <end position="366"/>
    </location>
</feature>
<dbReference type="GO" id="GO:0046168">
    <property type="term" value="P:glycerol-3-phosphate catabolic process"/>
    <property type="evidence" value="ECO:0007669"/>
    <property type="project" value="TreeGrafter"/>
</dbReference>
<dbReference type="InterPro" id="IPR000447">
    <property type="entry name" value="G3P_DH_FAD-dep"/>
</dbReference>
<organism evidence="7">
    <name type="scientific">hydrothermal vent metagenome</name>
    <dbReference type="NCBI Taxonomy" id="652676"/>
    <lineage>
        <taxon>unclassified sequences</taxon>
        <taxon>metagenomes</taxon>
        <taxon>ecological metagenomes</taxon>
    </lineage>
</organism>
<evidence type="ECO:0000256" key="3">
    <source>
        <dbReference type="ARBA" id="ARBA00022630"/>
    </source>
</evidence>
<proteinExistence type="inferred from homology"/>
<dbReference type="PRINTS" id="PR01001">
    <property type="entry name" value="FADG3PDH"/>
</dbReference>
<dbReference type="EC" id="1.1.5.3" evidence="7"/>
<comment type="similarity">
    <text evidence="2">Belongs to the FAD-dependent glycerol-3-phosphate dehydrogenase family.</text>
</comment>